<sequence>MSLTFAIVQTVSVNIEVSNGLGQPLSAVSDSQIVLWQKYLYASNLFSIASQTLSKLSIVFLIRHISPVVLHERLALATGCLTIVWCFTSVFVLLFQCHLPQPWNIINNKCIDLKAAWNYINAFNILLEAVLLVLPLLIIWGVNVQIKRKIVIVGVFWSRILVVAAIVWQAIRFNFSETPAGPTSMNWLTTIATMLVENISIITACVPYLKPFLESLESGLIRNDDLRRRGEITGAGRYATYGSGKRSQHSMKDSEAPAQDTTAVELTQIGKDPSARTVASVTVGARSSGDSQGSRVKMITQTKTWVVDDTATDMSSQNPYHVQ</sequence>
<dbReference type="Pfam" id="PF20684">
    <property type="entry name" value="Fung_rhodopsin"/>
    <property type="match status" value="1"/>
</dbReference>
<keyword evidence="1" id="KW-1133">Transmembrane helix</keyword>
<dbReference type="PANTHER" id="PTHR38794:SF1">
    <property type="entry name" value="INTEGRAL MEMBRANE PROTEIN"/>
    <property type="match status" value="1"/>
</dbReference>
<dbReference type="STRING" id="913774.A0A0C3GCG8"/>
<reference evidence="3 4" key="1">
    <citation type="submission" date="2014-04" db="EMBL/GenBank/DDBJ databases">
        <authorList>
            <consortium name="DOE Joint Genome Institute"/>
            <person name="Kuo A."/>
            <person name="Martino E."/>
            <person name="Perotto S."/>
            <person name="Kohler A."/>
            <person name="Nagy L.G."/>
            <person name="Floudas D."/>
            <person name="Copeland A."/>
            <person name="Barry K.W."/>
            <person name="Cichocki N."/>
            <person name="Veneault-Fourrey C."/>
            <person name="LaButti K."/>
            <person name="Lindquist E.A."/>
            <person name="Lipzen A."/>
            <person name="Lundell T."/>
            <person name="Morin E."/>
            <person name="Murat C."/>
            <person name="Sun H."/>
            <person name="Tunlid A."/>
            <person name="Henrissat B."/>
            <person name="Grigoriev I.V."/>
            <person name="Hibbett D.S."/>
            <person name="Martin F."/>
            <person name="Nordberg H.P."/>
            <person name="Cantor M.N."/>
            <person name="Hua S.X."/>
        </authorList>
    </citation>
    <scope>NUCLEOTIDE SEQUENCE [LARGE SCALE GENOMIC DNA]</scope>
    <source>
        <strain evidence="3 4">Zn</strain>
    </source>
</reference>
<reference evidence="4" key="2">
    <citation type="submission" date="2015-01" db="EMBL/GenBank/DDBJ databases">
        <title>Evolutionary Origins and Diversification of the Mycorrhizal Mutualists.</title>
        <authorList>
            <consortium name="DOE Joint Genome Institute"/>
            <consortium name="Mycorrhizal Genomics Consortium"/>
            <person name="Kohler A."/>
            <person name="Kuo A."/>
            <person name="Nagy L.G."/>
            <person name="Floudas D."/>
            <person name="Copeland A."/>
            <person name="Barry K.W."/>
            <person name="Cichocki N."/>
            <person name="Veneault-Fourrey C."/>
            <person name="LaButti K."/>
            <person name="Lindquist E.A."/>
            <person name="Lipzen A."/>
            <person name="Lundell T."/>
            <person name="Morin E."/>
            <person name="Murat C."/>
            <person name="Riley R."/>
            <person name="Ohm R."/>
            <person name="Sun H."/>
            <person name="Tunlid A."/>
            <person name="Henrissat B."/>
            <person name="Grigoriev I.V."/>
            <person name="Hibbett D.S."/>
            <person name="Martin F."/>
        </authorList>
    </citation>
    <scope>NUCLEOTIDE SEQUENCE [LARGE SCALE GENOMIC DNA]</scope>
    <source>
        <strain evidence="4">Zn</strain>
    </source>
</reference>
<keyword evidence="1" id="KW-0472">Membrane</keyword>
<keyword evidence="4" id="KW-1185">Reference proteome</keyword>
<protein>
    <recommendedName>
        <fullName evidence="2">Rhodopsin domain-containing protein</fullName>
    </recommendedName>
</protein>
<dbReference type="EMBL" id="KN832892">
    <property type="protein sequence ID" value="KIM93860.1"/>
    <property type="molecule type" value="Genomic_DNA"/>
</dbReference>
<dbReference type="InterPro" id="IPR049326">
    <property type="entry name" value="Rhodopsin_dom_fungi"/>
</dbReference>
<feature type="transmembrane region" description="Helical" evidence="1">
    <location>
        <begin position="150"/>
        <end position="171"/>
    </location>
</feature>
<dbReference type="PANTHER" id="PTHR38794">
    <property type="entry name" value="INTEGRAL MEMBRANE PROTEIN"/>
    <property type="match status" value="1"/>
</dbReference>
<evidence type="ECO:0000313" key="4">
    <source>
        <dbReference type="Proteomes" id="UP000054321"/>
    </source>
</evidence>
<dbReference type="Proteomes" id="UP000054321">
    <property type="component" value="Unassembled WGS sequence"/>
</dbReference>
<dbReference type="OrthoDB" id="3918601at2759"/>
<feature type="transmembrane region" description="Helical" evidence="1">
    <location>
        <begin position="116"/>
        <end position="138"/>
    </location>
</feature>
<feature type="transmembrane region" description="Helical" evidence="1">
    <location>
        <begin position="191"/>
        <end position="209"/>
    </location>
</feature>
<organism evidence="3 4">
    <name type="scientific">Oidiodendron maius (strain Zn)</name>
    <dbReference type="NCBI Taxonomy" id="913774"/>
    <lineage>
        <taxon>Eukaryota</taxon>
        <taxon>Fungi</taxon>
        <taxon>Dikarya</taxon>
        <taxon>Ascomycota</taxon>
        <taxon>Pezizomycotina</taxon>
        <taxon>Leotiomycetes</taxon>
        <taxon>Leotiomycetes incertae sedis</taxon>
        <taxon>Myxotrichaceae</taxon>
        <taxon>Oidiodendron</taxon>
    </lineage>
</organism>
<evidence type="ECO:0000259" key="2">
    <source>
        <dbReference type="Pfam" id="PF20684"/>
    </source>
</evidence>
<feature type="transmembrane region" description="Helical" evidence="1">
    <location>
        <begin position="39"/>
        <end position="62"/>
    </location>
</feature>
<evidence type="ECO:0000256" key="1">
    <source>
        <dbReference type="SAM" id="Phobius"/>
    </source>
</evidence>
<dbReference type="HOGENOM" id="CLU_036632_5_1_1"/>
<dbReference type="InParanoid" id="A0A0C3GCG8"/>
<keyword evidence="1" id="KW-0812">Transmembrane</keyword>
<feature type="transmembrane region" description="Helical" evidence="1">
    <location>
        <begin position="74"/>
        <end position="96"/>
    </location>
</feature>
<name>A0A0C3GCG8_OIDMZ</name>
<accession>A0A0C3GCG8</accession>
<feature type="domain" description="Rhodopsin" evidence="2">
    <location>
        <begin position="2"/>
        <end position="214"/>
    </location>
</feature>
<dbReference type="AlphaFoldDB" id="A0A0C3GCG8"/>
<gene>
    <name evidence="3" type="ORF">OIDMADRAFT_21459</name>
</gene>
<evidence type="ECO:0000313" key="3">
    <source>
        <dbReference type="EMBL" id="KIM93860.1"/>
    </source>
</evidence>
<proteinExistence type="predicted"/>